<name>A0ABW2D2X2_9ACTN</name>
<dbReference type="SUPFAM" id="SSF56112">
    <property type="entry name" value="Protein kinase-like (PK-like)"/>
    <property type="match status" value="1"/>
</dbReference>
<dbReference type="InterPro" id="IPR002575">
    <property type="entry name" value="Aminoglycoside_PTrfase"/>
</dbReference>
<evidence type="ECO:0000313" key="2">
    <source>
        <dbReference type="EMBL" id="MFC6955774.1"/>
    </source>
</evidence>
<dbReference type="Gene3D" id="3.30.200.20">
    <property type="entry name" value="Phosphorylase Kinase, domain 1"/>
    <property type="match status" value="1"/>
</dbReference>
<dbReference type="Proteomes" id="UP001596470">
    <property type="component" value="Unassembled WGS sequence"/>
</dbReference>
<gene>
    <name evidence="2" type="ORF">ACFQS3_01055</name>
</gene>
<organism evidence="2 3">
    <name type="scientific">Glycomyces mayteni</name>
    <dbReference type="NCBI Taxonomy" id="543887"/>
    <lineage>
        <taxon>Bacteria</taxon>
        <taxon>Bacillati</taxon>
        <taxon>Actinomycetota</taxon>
        <taxon>Actinomycetes</taxon>
        <taxon>Glycomycetales</taxon>
        <taxon>Glycomycetaceae</taxon>
        <taxon>Glycomyces</taxon>
    </lineage>
</organism>
<reference evidence="3" key="1">
    <citation type="journal article" date="2019" name="Int. J. Syst. Evol. Microbiol.">
        <title>The Global Catalogue of Microorganisms (GCM) 10K type strain sequencing project: providing services to taxonomists for standard genome sequencing and annotation.</title>
        <authorList>
            <consortium name="The Broad Institute Genomics Platform"/>
            <consortium name="The Broad Institute Genome Sequencing Center for Infectious Disease"/>
            <person name="Wu L."/>
            <person name="Ma J."/>
        </authorList>
    </citation>
    <scope>NUCLEOTIDE SEQUENCE [LARGE SCALE GENOMIC DNA]</scope>
    <source>
        <strain evidence="3">KACC 12634</strain>
    </source>
</reference>
<dbReference type="PANTHER" id="PTHR21310:SF15">
    <property type="entry name" value="AMINOGLYCOSIDE PHOSPHOTRANSFERASE DOMAIN-CONTAINING PROTEIN"/>
    <property type="match status" value="1"/>
</dbReference>
<dbReference type="InterPro" id="IPR051678">
    <property type="entry name" value="AGP_Transferase"/>
</dbReference>
<protein>
    <submittedName>
        <fullName evidence="2">Phosphotransferase family protein</fullName>
    </submittedName>
</protein>
<dbReference type="RefSeq" id="WP_382352627.1">
    <property type="nucleotide sequence ID" value="NZ_JBHMBP010000004.1"/>
</dbReference>
<dbReference type="Gene3D" id="3.90.1200.10">
    <property type="match status" value="1"/>
</dbReference>
<dbReference type="Pfam" id="PF01636">
    <property type="entry name" value="APH"/>
    <property type="match status" value="1"/>
</dbReference>
<accession>A0ABW2D2X2</accession>
<evidence type="ECO:0000259" key="1">
    <source>
        <dbReference type="Pfam" id="PF01636"/>
    </source>
</evidence>
<sequence length="325" mass="36250">MESITKNRQSPEILRAMAARAYGEDRAPVGGDFFEELGHGWFNVAYLLRLRDGSRVVLKIAPPPGVEVMTYERGAMGIELASLALIREHADVPVPDVHFADASLELCDAPYFFMPYIDAENIGIVQDSLSPEALADYWEQLGALNSRLNGIKGAGFGPLLDPRFGTWREAFGSMAEDVLADGERRGVDLGFGYDAIREILAAHADSLDEVTEPRFVEWDLWPSNAMVRDGRIVCVIDHERAFWGDPLMEAGFCGAELPAISDAEAFGRGWGRGPLTATERRRRRLYGLYLLLVMVIETDYRGHTDTKQYDWARGQLEGLMARFDS</sequence>
<dbReference type="PANTHER" id="PTHR21310">
    <property type="entry name" value="AMINOGLYCOSIDE PHOSPHOTRANSFERASE-RELATED-RELATED"/>
    <property type="match status" value="1"/>
</dbReference>
<keyword evidence="3" id="KW-1185">Reference proteome</keyword>
<feature type="domain" description="Aminoglycoside phosphotransferase" evidence="1">
    <location>
        <begin position="35"/>
        <end position="282"/>
    </location>
</feature>
<evidence type="ECO:0000313" key="3">
    <source>
        <dbReference type="Proteomes" id="UP001596470"/>
    </source>
</evidence>
<proteinExistence type="predicted"/>
<comment type="caution">
    <text evidence="2">The sequence shown here is derived from an EMBL/GenBank/DDBJ whole genome shotgun (WGS) entry which is preliminary data.</text>
</comment>
<dbReference type="InterPro" id="IPR011009">
    <property type="entry name" value="Kinase-like_dom_sf"/>
</dbReference>
<dbReference type="EMBL" id="JBHSYS010000001">
    <property type="protein sequence ID" value="MFC6955774.1"/>
    <property type="molecule type" value="Genomic_DNA"/>
</dbReference>